<dbReference type="Pfam" id="PF01026">
    <property type="entry name" value="TatD_DNase"/>
    <property type="match status" value="1"/>
</dbReference>
<keyword evidence="5" id="KW-1185">Reference proteome</keyword>
<dbReference type="InterPro" id="IPR018228">
    <property type="entry name" value="DNase_TatD-rel_CS"/>
</dbReference>
<dbReference type="Proteomes" id="UP001235840">
    <property type="component" value="Unassembled WGS sequence"/>
</dbReference>
<dbReference type="InterPro" id="IPR001130">
    <property type="entry name" value="TatD-like"/>
</dbReference>
<protein>
    <submittedName>
        <fullName evidence="4">TatD DNase family protein</fullName>
        <ecNumber evidence="4">3.1.21.-</ecNumber>
    </submittedName>
</protein>
<dbReference type="RefSeq" id="WP_307393865.1">
    <property type="nucleotide sequence ID" value="NZ_BAAADK010000032.1"/>
</dbReference>
<keyword evidence="3 4" id="KW-0378">Hydrolase</keyword>
<gene>
    <name evidence="4" type="ORF">J2S11_001911</name>
</gene>
<evidence type="ECO:0000313" key="4">
    <source>
        <dbReference type="EMBL" id="MDQ0166010.1"/>
    </source>
</evidence>
<dbReference type="EC" id="3.1.21.-" evidence="4"/>
<comment type="similarity">
    <text evidence="1">Belongs to the metallo-dependent hydrolases superfamily. TatD-type hydrolase family.</text>
</comment>
<proteinExistence type="inferred from homology"/>
<evidence type="ECO:0000256" key="3">
    <source>
        <dbReference type="ARBA" id="ARBA00022801"/>
    </source>
</evidence>
<reference evidence="4 5" key="1">
    <citation type="submission" date="2023-07" db="EMBL/GenBank/DDBJ databases">
        <title>Genomic Encyclopedia of Type Strains, Phase IV (KMG-IV): sequencing the most valuable type-strain genomes for metagenomic binning, comparative biology and taxonomic classification.</title>
        <authorList>
            <person name="Goeker M."/>
        </authorList>
    </citation>
    <scope>NUCLEOTIDE SEQUENCE [LARGE SCALE GENOMIC DNA]</scope>
    <source>
        <strain evidence="4 5">DSM 12751</strain>
    </source>
</reference>
<name>A0ABT9VYR5_9BACI</name>
<dbReference type="PANTHER" id="PTHR46317">
    <property type="entry name" value="HYDROLASE OF PHP SUPERFAMILY-RELATED PROTEIN"/>
    <property type="match status" value="1"/>
</dbReference>
<evidence type="ECO:0000256" key="1">
    <source>
        <dbReference type="ARBA" id="ARBA00009275"/>
    </source>
</evidence>
<dbReference type="PIRSF" id="PIRSF005902">
    <property type="entry name" value="DNase_TatD"/>
    <property type="match status" value="1"/>
</dbReference>
<sequence length="256" mass="29176">MIDAHIHLDLYHKESLDEQIEEWKMGGCQAVIAVSNDLASSYRSLELQARYPDFVFAAVGFHPEYPLPSEAEFLEWQSLVTVEKARITAIGEIGLPHYELDKLPHSLDKYIDFLSRCLQVAQLNQLPVALHAVHDKAKIVLDLLQQLGIKQAHFHWLKAPKDVVLEIVGAGYFISVTPEICYRERDQRLAELVPLRQLLVETDGPWSYKAPFEGQRTSPLMIERAIQKVAEVKGISIDLVRNQLVMNTRGCYHLII</sequence>
<dbReference type="Gene3D" id="3.20.20.140">
    <property type="entry name" value="Metal-dependent hydrolases"/>
    <property type="match status" value="1"/>
</dbReference>
<keyword evidence="2" id="KW-0479">Metal-binding</keyword>
<comment type="caution">
    <text evidence="4">The sequence shown here is derived from an EMBL/GenBank/DDBJ whole genome shotgun (WGS) entry which is preliminary data.</text>
</comment>
<dbReference type="InterPro" id="IPR032466">
    <property type="entry name" value="Metal_Hydrolase"/>
</dbReference>
<dbReference type="CDD" id="cd01310">
    <property type="entry name" value="TatD_DNAse"/>
    <property type="match status" value="1"/>
</dbReference>
<accession>A0ABT9VYR5</accession>
<evidence type="ECO:0000313" key="5">
    <source>
        <dbReference type="Proteomes" id="UP001235840"/>
    </source>
</evidence>
<dbReference type="GO" id="GO:0016787">
    <property type="term" value="F:hydrolase activity"/>
    <property type="evidence" value="ECO:0007669"/>
    <property type="project" value="UniProtKB-KW"/>
</dbReference>
<evidence type="ECO:0000256" key="2">
    <source>
        <dbReference type="ARBA" id="ARBA00022723"/>
    </source>
</evidence>
<organism evidence="4 5">
    <name type="scientific">Caldalkalibacillus horti</name>
    <dbReference type="NCBI Taxonomy" id="77523"/>
    <lineage>
        <taxon>Bacteria</taxon>
        <taxon>Bacillati</taxon>
        <taxon>Bacillota</taxon>
        <taxon>Bacilli</taxon>
        <taxon>Bacillales</taxon>
        <taxon>Bacillaceae</taxon>
        <taxon>Caldalkalibacillus</taxon>
    </lineage>
</organism>
<dbReference type="PROSITE" id="PS01137">
    <property type="entry name" value="TATD_1"/>
    <property type="match status" value="1"/>
</dbReference>
<dbReference type="PROSITE" id="PS01091">
    <property type="entry name" value="TATD_3"/>
    <property type="match status" value="1"/>
</dbReference>
<dbReference type="SUPFAM" id="SSF51556">
    <property type="entry name" value="Metallo-dependent hydrolases"/>
    <property type="match status" value="1"/>
</dbReference>
<dbReference type="PANTHER" id="PTHR46317:SF1">
    <property type="entry name" value="HYDROLASE, TATD FAMILY"/>
    <property type="match status" value="1"/>
</dbReference>
<dbReference type="EMBL" id="JAUSTY010000006">
    <property type="protein sequence ID" value="MDQ0166010.1"/>
    <property type="molecule type" value="Genomic_DNA"/>
</dbReference>